<evidence type="ECO:0000313" key="2">
    <source>
        <dbReference type="Proteomes" id="UP000616151"/>
    </source>
</evidence>
<gene>
    <name evidence="1" type="ORF">JHL16_27955</name>
</gene>
<organism evidence="1 2">
    <name type="scientific">Taklimakanibacter albus</name>
    <dbReference type="NCBI Taxonomy" id="2800327"/>
    <lineage>
        <taxon>Bacteria</taxon>
        <taxon>Pseudomonadati</taxon>
        <taxon>Pseudomonadota</taxon>
        <taxon>Alphaproteobacteria</taxon>
        <taxon>Hyphomicrobiales</taxon>
        <taxon>Aestuariivirgaceae</taxon>
        <taxon>Taklimakanibacter</taxon>
    </lineage>
</organism>
<comment type="caution">
    <text evidence="1">The sequence shown here is derived from an EMBL/GenBank/DDBJ whole genome shotgun (WGS) entry which is preliminary data.</text>
</comment>
<sequence length="226" mass="25366">MSLTLYSHPLASFCHKVLIALYENGTPFRAEMVDLGDPGSAAAHIERWPVGKMPVLFDAAAKRVIPETSIIIEYLQDHYPGPVTLLPADPEARLQARLWDRFFDLYVNVPVGKIVTDRIRPEGQSDPYGVAEARRLLDTAYGMIEGQMSAHRWASGDDFTLADCAAAPALFYASIVQPFGDTQHHLARYLEQLLERPSVQRVIAEARPYFSMFPYREAMPARFLNG</sequence>
<accession>A0ACC5RCA7</accession>
<keyword evidence="2" id="KW-1185">Reference proteome</keyword>
<proteinExistence type="predicted"/>
<evidence type="ECO:0000313" key="1">
    <source>
        <dbReference type="EMBL" id="MBK1870229.1"/>
    </source>
</evidence>
<protein>
    <submittedName>
        <fullName evidence="1">Glutathione S-transferase family protein</fullName>
    </submittedName>
</protein>
<dbReference type="EMBL" id="JAENHL010000008">
    <property type="protein sequence ID" value="MBK1870229.1"/>
    <property type="molecule type" value="Genomic_DNA"/>
</dbReference>
<dbReference type="Proteomes" id="UP000616151">
    <property type="component" value="Unassembled WGS sequence"/>
</dbReference>
<name>A0ACC5RCA7_9HYPH</name>
<reference evidence="1" key="1">
    <citation type="submission" date="2021-01" db="EMBL/GenBank/DDBJ databases">
        <authorList>
            <person name="Sun Q."/>
        </authorList>
    </citation>
    <scope>NUCLEOTIDE SEQUENCE</scope>
    <source>
        <strain evidence="1">YIM B02566</strain>
    </source>
</reference>